<feature type="region of interest" description="Disordered" evidence="1">
    <location>
        <begin position="210"/>
        <end position="232"/>
    </location>
</feature>
<name>A0A6V7SEL8_PLAVN</name>
<dbReference type="EMBL" id="LR865425">
    <property type="protein sequence ID" value="CAD2097537.1"/>
    <property type="molecule type" value="Genomic_DNA"/>
</dbReference>
<proteinExistence type="predicted"/>
<feature type="region of interest" description="Disordered" evidence="1">
    <location>
        <begin position="102"/>
        <end position="123"/>
    </location>
</feature>
<dbReference type="VEuPathDB" id="PlasmoDB:PVSEL_0400220"/>
<feature type="compositionally biased region" description="Basic and acidic residues" evidence="1">
    <location>
        <begin position="102"/>
        <end position="111"/>
    </location>
</feature>
<protein>
    <recommendedName>
        <fullName evidence="5">PIR protein CIR protein</fullName>
    </recommendedName>
</protein>
<sequence length="334" mass="37798">MNPNDMCETVLSADKIINGDKDAKIVKDEDKVQSKKITLNSAYEKYLKNNIVNFNYWDLLHNINGLKEANSLQALTTPDGVEMALSISFKKFDFSNPKYVDSRVNDSRTPSDETGNLAPGASGTASISGASFDFWSSFRGFQLNGTEYFIKDFQFIEKIHQHFESATNKINDVYNGAMHNLKSAYIASSSYFSEFISNVIGQLNQTDTSKSIDKPYESGNHQSASSTGKGVSQTVTSTKDTIYDSIFVIWMEKGIEKKNMKKVINSIEGKRQTQIIIKSVDTKKMKSLIINPICNEKSPLLNIYKLMQVDTTSFINLFFLIIFFVYKRKDYFLE</sequence>
<evidence type="ECO:0000313" key="4">
    <source>
        <dbReference type="Proteomes" id="UP000515697"/>
    </source>
</evidence>
<evidence type="ECO:0000256" key="2">
    <source>
        <dbReference type="SAM" id="Phobius"/>
    </source>
</evidence>
<evidence type="ECO:0000313" key="3">
    <source>
        <dbReference type="EMBL" id="CAD2097537.1"/>
    </source>
</evidence>
<evidence type="ECO:0000256" key="1">
    <source>
        <dbReference type="SAM" id="MobiDB-lite"/>
    </source>
</evidence>
<dbReference type="VEuPathDB" id="PlasmoDB:PVBDA_1300230"/>
<feature type="transmembrane region" description="Helical" evidence="2">
    <location>
        <begin position="306"/>
        <end position="326"/>
    </location>
</feature>
<gene>
    <name evidence="3" type="ORF">PVSEL_0400220</name>
</gene>
<keyword evidence="2" id="KW-0812">Transmembrane</keyword>
<dbReference type="VEuPathDB" id="PlasmoDB:PVPCR_1300370"/>
<dbReference type="VEuPathDB" id="PlasmoDB:PVLDE_1406870"/>
<dbReference type="VEuPathDB" id="PlasmoDB:PVPCR_0702310"/>
<feature type="compositionally biased region" description="Polar residues" evidence="1">
    <location>
        <begin position="219"/>
        <end position="232"/>
    </location>
</feature>
<accession>A0A6V7SEL8</accession>
<keyword evidence="2" id="KW-1133">Transmembrane helix</keyword>
<dbReference type="Proteomes" id="UP000515697">
    <property type="component" value="Chromosome PVSEL_04"/>
</dbReference>
<reference evidence="3 4" key="1">
    <citation type="submission" date="2020-08" db="EMBL/GenBank/DDBJ databases">
        <authorList>
            <person name="Ramaprasad A."/>
        </authorList>
    </citation>
    <scope>NUCLEOTIDE SEQUENCE [LARGE SCALE GENOMIC DNA]</scope>
</reference>
<organism evidence="3 4">
    <name type="scientific">Plasmodium vinckei</name>
    <dbReference type="NCBI Taxonomy" id="5860"/>
    <lineage>
        <taxon>Eukaryota</taxon>
        <taxon>Sar</taxon>
        <taxon>Alveolata</taxon>
        <taxon>Apicomplexa</taxon>
        <taxon>Aconoidasida</taxon>
        <taxon>Haemosporida</taxon>
        <taxon>Plasmodiidae</taxon>
        <taxon>Plasmodium</taxon>
        <taxon>Plasmodium (Vinckeia)</taxon>
    </lineage>
</organism>
<keyword evidence="2" id="KW-0472">Membrane</keyword>
<evidence type="ECO:0008006" key="5">
    <source>
        <dbReference type="Google" id="ProtNLM"/>
    </source>
</evidence>
<dbReference type="AlphaFoldDB" id="A0A6V7SEL8"/>